<dbReference type="AlphaFoldDB" id="A0A6A6U2G3"/>
<proteinExistence type="predicted"/>
<evidence type="ECO:0000313" key="1">
    <source>
        <dbReference type="EMBL" id="KAF2666485.1"/>
    </source>
</evidence>
<reference evidence="1" key="1">
    <citation type="journal article" date="2020" name="Stud. Mycol.">
        <title>101 Dothideomycetes genomes: a test case for predicting lifestyles and emergence of pathogens.</title>
        <authorList>
            <person name="Haridas S."/>
            <person name="Albert R."/>
            <person name="Binder M."/>
            <person name="Bloem J."/>
            <person name="Labutti K."/>
            <person name="Salamov A."/>
            <person name="Andreopoulos B."/>
            <person name="Baker S."/>
            <person name="Barry K."/>
            <person name="Bills G."/>
            <person name="Bluhm B."/>
            <person name="Cannon C."/>
            <person name="Castanera R."/>
            <person name="Culley D."/>
            <person name="Daum C."/>
            <person name="Ezra D."/>
            <person name="Gonzalez J."/>
            <person name="Henrissat B."/>
            <person name="Kuo A."/>
            <person name="Liang C."/>
            <person name="Lipzen A."/>
            <person name="Lutzoni F."/>
            <person name="Magnuson J."/>
            <person name="Mondo S."/>
            <person name="Nolan M."/>
            <person name="Ohm R."/>
            <person name="Pangilinan J."/>
            <person name="Park H.-J."/>
            <person name="Ramirez L."/>
            <person name="Alfaro M."/>
            <person name="Sun H."/>
            <person name="Tritt A."/>
            <person name="Yoshinaga Y."/>
            <person name="Zwiers L.-H."/>
            <person name="Turgeon B."/>
            <person name="Goodwin S."/>
            <person name="Spatafora J."/>
            <person name="Crous P."/>
            <person name="Grigoriev I."/>
        </authorList>
    </citation>
    <scope>NUCLEOTIDE SEQUENCE</scope>
    <source>
        <strain evidence="1">CBS 115976</strain>
    </source>
</reference>
<protein>
    <submittedName>
        <fullName evidence="1">Uncharacterized protein</fullName>
    </submittedName>
</protein>
<accession>A0A6A6U2G3</accession>
<dbReference type="Proteomes" id="UP000799302">
    <property type="component" value="Unassembled WGS sequence"/>
</dbReference>
<keyword evidence="2" id="KW-1185">Reference proteome</keyword>
<evidence type="ECO:0000313" key="2">
    <source>
        <dbReference type="Proteomes" id="UP000799302"/>
    </source>
</evidence>
<dbReference type="EMBL" id="MU004238">
    <property type="protein sequence ID" value="KAF2666485.1"/>
    <property type="molecule type" value="Genomic_DNA"/>
</dbReference>
<gene>
    <name evidence="1" type="ORF">BT63DRAFT_310155</name>
</gene>
<organism evidence="1 2">
    <name type="scientific">Microthyrium microscopicum</name>
    <dbReference type="NCBI Taxonomy" id="703497"/>
    <lineage>
        <taxon>Eukaryota</taxon>
        <taxon>Fungi</taxon>
        <taxon>Dikarya</taxon>
        <taxon>Ascomycota</taxon>
        <taxon>Pezizomycotina</taxon>
        <taxon>Dothideomycetes</taxon>
        <taxon>Dothideomycetes incertae sedis</taxon>
        <taxon>Microthyriales</taxon>
        <taxon>Microthyriaceae</taxon>
        <taxon>Microthyrium</taxon>
    </lineage>
</organism>
<name>A0A6A6U2G3_9PEZI</name>
<sequence length="127" mass="14418">MWVENSFMSFFNDHQLSQEYVVNNILVALQPFKHSQFPKQINPLEVRTNPISRFQGVLEPPRAFFSLPLLFLPVMAGATIEAVSAINRCYLTPVVTDPPWLRQHLLAIQYPSKSSAPLNTFTPEGAF</sequence>